<dbReference type="InterPro" id="IPR032675">
    <property type="entry name" value="LRR_dom_sf"/>
</dbReference>
<dbReference type="Gene3D" id="3.80.10.10">
    <property type="entry name" value="Ribonuclease Inhibitor"/>
    <property type="match status" value="1"/>
</dbReference>
<sequence>MSQHNIDEANVSPSSNELPVASELRLVQRNDDVLAPLRYHASLSLADMPEDILFLIIERIVENERGKNGFIAIESVAARSLIALRRSCHNLRPAVEQMMPCSFTVHVVDFGVDGLHAQPADLAKTTWAPTILATGSLDQDKDGAMSLVICLPDFVGSQTLQVPARLIHALAIRDMTSNGQRLTEEGQRRFPAVLAGLARHFPRIMSLDLDLRACSSIAVDVALSFWASALTSLRLSVRASMWPNNSEPILFPNLRTLQIKVQADPVHPEVGVLMCGILFVTPVLESLDVCAPQIHSDLLLDDIARFAETLRKLTVGVEMATKIAMWRDTVPLCFPVLCDLAVPVDVLGILRTAMPQLRSLAVSPSSPTSIHADPVDFPLLPHVTRVELNKLLITQSLLECLAAAVPALMALKLGSCPISRDEHADSVTFPTLSHLIMKSTSADLNNLALALDAPHLTHVRMTLERGDTSTFPTILQRVWSSISHLTLVVEYKLLQLPAPLLTTLPQLTALTLAADDVIWTDRIVPALPSLTSLTTNTACLRSLAHKPMTLRGLMELTLSNVLTEVPEVVFHTLQRFHAPAVRARVVETLARMPNLTVVKLDHINCDAALREWKLVYHQGSPVWRALPRIERLSGAITITHRLVVVVEHVVDAGKAARQIAAVVLWTAKFAVKRPMPLDVVVAADMDEGVVSRIGTMVKGLPVESVTGRVVVGGGQGAAPSVQSP</sequence>
<dbReference type="OrthoDB" id="10613229at2759"/>
<dbReference type="Proteomes" id="UP000054350">
    <property type="component" value="Unassembled WGS sequence"/>
</dbReference>
<accession>A0A0L0SQ86</accession>
<organism evidence="1 2">
    <name type="scientific">Allomyces macrogynus (strain ATCC 38327)</name>
    <name type="common">Allomyces javanicus var. macrogynus</name>
    <dbReference type="NCBI Taxonomy" id="578462"/>
    <lineage>
        <taxon>Eukaryota</taxon>
        <taxon>Fungi</taxon>
        <taxon>Fungi incertae sedis</taxon>
        <taxon>Blastocladiomycota</taxon>
        <taxon>Blastocladiomycetes</taxon>
        <taxon>Blastocladiales</taxon>
        <taxon>Blastocladiaceae</taxon>
        <taxon>Allomyces</taxon>
    </lineage>
</organism>
<keyword evidence="2" id="KW-1185">Reference proteome</keyword>
<evidence type="ECO:0000313" key="2">
    <source>
        <dbReference type="Proteomes" id="UP000054350"/>
    </source>
</evidence>
<dbReference type="SUPFAM" id="SSF52047">
    <property type="entry name" value="RNI-like"/>
    <property type="match status" value="1"/>
</dbReference>
<protein>
    <submittedName>
        <fullName evidence="1">Uncharacterized protein</fullName>
    </submittedName>
</protein>
<proteinExistence type="predicted"/>
<gene>
    <name evidence="1" type="ORF">AMAG_09515</name>
</gene>
<dbReference type="VEuPathDB" id="FungiDB:AMAG_09515"/>
<evidence type="ECO:0000313" key="1">
    <source>
        <dbReference type="EMBL" id="KNE64500.1"/>
    </source>
</evidence>
<name>A0A0L0SQ86_ALLM3</name>
<dbReference type="AlphaFoldDB" id="A0A0L0SQ86"/>
<dbReference type="EMBL" id="GG745344">
    <property type="protein sequence ID" value="KNE64500.1"/>
    <property type="molecule type" value="Genomic_DNA"/>
</dbReference>
<reference evidence="1 2" key="1">
    <citation type="submission" date="2009-11" db="EMBL/GenBank/DDBJ databases">
        <title>Annotation of Allomyces macrogynus ATCC 38327.</title>
        <authorList>
            <consortium name="The Broad Institute Genome Sequencing Platform"/>
            <person name="Russ C."/>
            <person name="Cuomo C."/>
            <person name="Burger G."/>
            <person name="Gray M.W."/>
            <person name="Holland P.W.H."/>
            <person name="King N."/>
            <person name="Lang F.B.F."/>
            <person name="Roger A.J."/>
            <person name="Ruiz-Trillo I."/>
            <person name="Young S.K."/>
            <person name="Zeng Q."/>
            <person name="Gargeya S."/>
            <person name="Fitzgerald M."/>
            <person name="Haas B."/>
            <person name="Abouelleil A."/>
            <person name="Alvarado L."/>
            <person name="Arachchi H.M."/>
            <person name="Berlin A."/>
            <person name="Chapman S.B."/>
            <person name="Gearin G."/>
            <person name="Goldberg J."/>
            <person name="Griggs A."/>
            <person name="Gujja S."/>
            <person name="Hansen M."/>
            <person name="Heiman D."/>
            <person name="Howarth C."/>
            <person name="Larimer J."/>
            <person name="Lui A."/>
            <person name="MacDonald P.J.P."/>
            <person name="McCowen C."/>
            <person name="Montmayeur A."/>
            <person name="Murphy C."/>
            <person name="Neiman D."/>
            <person name="Pearson M."/>
            <person name="Priest M."/>
            <person name="Roberts A."/>
            <person name="Saif S."/>
            <person name="Shea T."/>
            <person name="Sisk P."/>
            <person name="Stolte C."/>
            <person name="Sykes S."/>
            <person name="Wortman J."/>
            <person name="Nusbaum C."/>
            <person name="Birren B."/>
        </authorList>
    </citation>
    <scope>NUCLEOTIDE SEQUENCE [LARGE SCALE GENOMIC DNA]</scope>
    <source>
        <strain evidence="1 2">ATCC 38327</strain>
    </source>
</reference>
<reference evidence="2" key="2">
    <citation type="submission" date="2009-11" db="EMBL/GenBank/DDBJ databases">
        <title>The Genome Sequence of Allomyces macrogynus strain ATCC 38327.</title>
        <authorList>
            <consortium name="The Broad Institute Genome Sequencing Platform"/>
            <person name="Russ C."/>
            <person name="Cuomo C."/>
            <person name="Shea T."/>
            <person name="Young S.K."/>
            <person name="Zeng Q."/>
            <person name="Koehrsen M."/>
            <person name="Haas B."/>
            <person name="Borodovsky M."/>
            <person name="Guigo R."/>
            <person name="Alvarado L."/>
            <person name="Berlin A."/>
            <person name="Borenstein D."/>
            <person name="Chen Z."/>
            <person name="Engels R."/>
            <person name="Freedman E."/>
            <person name="Gellesch M."/>
            <person name="Goldberg J."/>
            <person name="Griggs A."/>
            <person name="Gujja S."/>
            <person name="Heiman D."/>
            <person name="Hepburn T."/>
            <person name="Howarth C."/>
            <person name="Jen D."/>
            <person name="Larson L."/>
            <person name="Lewis B."/>
            <person name="Mehta T."/>
            <person name="Park D."/>
            <person name="Pearson M."/>
            <person name="Roberts A."/>
            <person name="Saif S."/>
            <person name="Shenoy N."/>
            <person name="Sisk P."/>
            <person name="Stolte C."/>
            <person name="Sykes S."/>
            <person name="Walk T."/>
            <person name="White J."/>
            <person name="Yandava C."/>
            <person name="Burger G."/>
            <person name="Gray M.W."/>
            <person name="Holland P.W.H."/>
            <person name="King N."/>
            <person name="Lang F.B.F."/>
            <person name="Roger A.J."/>
            <person name="Ruiz-Trillo I."/>
            <person name="Lander E."/>
            <person name="Nusbaum C."/>
        </authorList>
    </citation>
    <scope>NUCLEOTIDE SEQUENCE [LARGE SCALE GENOMIC DNA]</scope>
    <source>
        <strain evidence="2">ATCC 38327</strain>
    </source>
</reference>